<sequence>MKLLYTDINHDMTEILVNQAAHAAEAGWRIFYIAPNSLSFEKERAVLENLPQEASFAITITRFAQLARYFTLNQPNQKESLNDIGLAMIFYRALASFEDGQLKVFGRLKQDASFISQLVDLYKELQTANLSILELKYLHSPEKFEDLLAIFLVVSDLLREGEYDNQSKIAFFTEQVRSGQLDVDLKNTILIVDGFTRFSAEEEALIKSLSSRCQEIIIGAYASQKAYKANFTNGNIYSAGVDFLRYLATTFQTKPEFILSKWESKSGFEMISKNIEGKHDFTNSSHILDDTAKDCITIWECINQKDEVEHVARAIRQKLYQGYRYKDILVLLGDVDSYKLQLSKIFEQYDIPYYFGKAETMAAHPLVHFMDSLSRIKRYRFRAEDVLNLFKTGIYGEISQDDLDYFEAYISYADIKGPKKFFTDFVVGAKKFDLGRLNTIRQSLLTPLESFVKTKKQDGIKTLNQFMFFLTQVGLSDNLSRLVGQMSENEQEKHQEVWKTFTDILEQFQTIFGQEKLNLDEFLSLLNSGMMQAEYRMVPATVDVVTVKSYDLVEPHSNQFVYALGMTQSHFPKIAQNKSLISDIERQLINDANDTDGHFDIMTQENLKKNHFAALSLFNAAKQELVLTIPQLLNESEDQMSPYLVELRDIGVPFNHKGRQSLKEEADNIGNYKALLSRVVDLYRSAIDKEMTKEEQTFWSVAVRYLRRQLTSKGIEIPIITDSLDTVTVSSDVMTRRFPEDDPLKLSSSALTTFYNNQYKYFLQYVLGLEEQDSIHPDMRHHGTYLHRVFEILMKNQGIESFEEKLNSAINKTNQEDVFKSLYSEDAESRYSLEILEDIARATATILRQDSQMTVESEEERFELMIDNTIKINGIIDRIDRLSDGSLGVVDYKSSAQKFDIQKFYNGLSPQLVTYIDAISRDKEVEQKPPIFGAMYLHMQEPRQDLSKIKNLDDLVTKNHQALTYKGLFSEAEKEFLANGKYHLKDSLYSETEIAILQAHNQSLYKKASETIKSGKFLINPYTEDAKTVDGDQFKSITGFEADRHMARARALYKLPAKEKRQGFLTLMQQEEENDDL</sequence>
<evidence type="ECO:0000256" key="8">
    <source>
        <dbReference type="ARBA" id="ARBA00023125"/>
    </source>
</evidence>
<comment type="subunit">
    <text evidence="10">Heterodimer of AddA and RexB.</text>
</comment>
<keyword evidence="2 10" id="KW-0547">Nucleotide-binding</keyword>
<keyword evidence="9 10" id="KW-0234">DNA repair</keyword>
<evidence type="ECO:0000256" key="2">
    <source>
        <dbReference type="ARBA" id="ARBA00022741"/>
    </source>
</evidence>
<dbReference type="InterPro" id="IPR014141">
    <property type="entry name" value="DNA_helicase_suRexB"/>
</dbReference>
<dbReference type="NCBIfam" id="TIGR02774">
    <property type="entry name" value="rexB_recomb"/>
    <property type="match status" value="1"/>
</dbReference>
<evidence type="ECO:0000313" key="18">
    <source>
        <dbReference type="Proteomes" id="UP000256718"/>
    </source>
</evidence>
<dbReference type="GO" id="GO:0004386">
    <property type="term" value="F:helicase activity"/>
    <property type="evidence" value="ECO:0007669"/>
    <property type="project" value="UniProtKB-KW"/>
</dbReference>
<dbReference type="InterPro" id="IPR011604">
    <property type="entry name" value="PDDEXK-like_dom_sf"/>
</dbReference>
<dbReference type="EMBL" id="QHGZ01000154">
    <property type="protein sequence ID" value="RDY81486.1"/>
    <property type="molecule type" value="Genomic_DNA"/>
</dbReference>
<comment type="function">
    <text evidence="10">The heterodimer acts as both an ATP-dependent DNA helicase and an ATP-dependent, dual-direction single-stranded exonuclease. Recognizes the chi site generating a DNA molecule suitable for the initiation of homologous recombination. This subunit has 5' -&gt; 3' nuclease activity but not helicase activity.</text>
</comment>
<protein>
    <recommendedName>
        <fullName evidence="10">ATP-dependent helicase/deoxyribonuclease subunit B</fullName>
        <ecNumber evidence="10">3.1.-.-</ecNumber>
    </recommendedName>
    <alternativeName>
        <fullName evidence="10">ATP-dependent helicase/nuclease subunit RexB</fullName>
    </alternativeName>
</protein>
<dbReference type="EC" id="3.1.-.-" evidence="10"/>
<dbReference type="OMA" id="IVPNHIK"/>
<dbReference type="GO" id="GO:0003690">
    <property type="term" value="F:double-stranded DNA binding"/>
    <property type="evidence" value="ECO:0007669"/>
    <property type="project" value="UniProtKB-UniRule"/>
</dbReference>
<comment type="similarity">
    <text evidence="10">Belongs to the helicase family. AddB/RexB type 2 subfamily.</text>
</comment>
<evidence type="ECO:0000256" key="1">
    <source>
        <dbReference type="ARBA" id="ARBA00022722"/>
    </source>
</evidence>
<dbReference type="HAMAP" id="MF_01453">
    <property type="entry name" value="AddB_type2"/>
    <property type="match status" value="1"/>
</dbReference>
<dbReference type="GO" id="GO:0008409">
    <property type="term" value="F:5'-3' exonuclease activity"/>
    <property type="evidence" value="ECO:0007669"/>
    <property type="project" value="UniProtKB-UniRule"/>
</dbReference>
<dbReference type="EMBL" id="UHEW01000005">
    <property type="protein sequence ID" value="SUN29408.1"/>
    <property type="molecule type" value="Genomic_DNA"/>
</dbReference>
<reference evidence="13 16" key="1">
    <citation type="journal article" date="2015" name="PLoS ONE">
        <title>Genomic analysis reveals the molecular basis for capsule loss in the group B streptococcus population.</title>
        <authorList>
            <consortium name="DEVANI Consortium"/>
            <person name="Rosini R."/>
            <person name="Campisi E."/>
            <person name="De Chiara M."/>
            <person name="Tettelin H."/>
            <person name="Rinaudo D."/>
            <person name="Toniolo C."/>
            <person name="Metruccio M."/>
            <person name="Guidotti S."/>
            <person name="Sorensen U.B."/>
            <person name="Kilian M."/>
            <person name="Ramirez M."/>
            <person name="Janulczyk R."/>
            <person name="Donati C."/>
            <person name="Grandi G."/>
            <person name="Margarit I."/>
        </authorList>
    </citation>
    <scope>NUCLEOTIDE SEQUENCE [LARGE SCALE GENOMIC DNA]</scope>
    <source>
        <strain evidence="13 16">ES-PW-063</strain>
    </source>
</reference>
<dbReference type="PANTHER" id="PTHR30591">
    <property type="entry name" value="RECBCD ENZYME SUBUNIT RECC"/>
    <property type="match status" value="1"/>
</dbReference>
<dbReference type="EMBL" id="LCVB01000032">
    <property type="protein sequence ID" value="KLJ28201.1"/>
    <property type="molecule type" value="Genomic_DNA"/>
</dbReference>
<feature type="domain" description="ATP-dependent helicase/deoxyribonuclease subunit B N-terminal" evidence="12">
    <location>
        <begin position="18"/>
        <end position="241"/>
    </location>
</feature>
<evidence type="ECO:0000313" key="14">
    <source>
        <dbReference type="EMBL" id="RDY81486.1"/>
    </source>
</evidence>
<evidence type="ECO:0000256" key="3">
    <source>
        <dbReference type="ARBA" id="ARBA00022763"/>
    </source>
</evidence>
<dbReference type="Proteomes" id="UP000255140">
    <property type="component" value="Unassembled WGS sequence"/>
</dbReference>
<evidence type="ECO:0000313" key="13">
    <source>
        <dbReference type="EMBL" id="KLJ28201.1"/>
    </source>
</evidence>
<comment type="miscellaneous">
    <text evidence="10">Despite having helicase-like domains, this subunit does not have helicase activity.</text>
</comment>
<dbReference type="Gene3D" id="3.40.50.300">
    <property type="entry name" value="P-loop containing nucleotide triphosphate hydrolases"/>
    <property type="match status" value="4"/>
</dbReference>
<comment type="cofactor">
    <cofactor evidence="10">
        <name>Mg(2+)</name>
        <dbReference type="ChEBI" id="CHEBI:18420"/>
    </cofactor>
</comment>
<evidence type="ECO:0000313" key="17">
    <source>
        <dbReference type="Proteomes" id="UP000255140"/>
    </source>
</evidence>
<dbReference type="Pfam" id="PF21445">
    <property type="entry name" value="ADDB_N"/>
    <property type="match status" value="1"/>
</dbReference>
<evidence type="ECO:0000256" key="6">
    <source>
        <dbReference type="ARBA" id="ARBA00022839"/>
    </source>
</evidence>
<evidence type="ECO:0000256" key="10">
    <source>
        <dbReference type="HAMAP-Rule" id="MF_01453"/>
    </source>
</evidence>
<dbReference type="InterPro" id="IPR049035">
    <property type="entry name" value="ADDB_N"/>
</dbReference>
<dbReference type="GO" id="GO:0000724">
    <property type="term" value="P:double-strand break repair via homologous recombination"/>
    <property type="evidence" value="ECO:0007669"/>
    <property type="project" value="UniProtKB-UniRule"/>
</dbReference>
<comment type="caution">
    <text evidence="10">Lacks conserved residue(s) required for the propagation of feature annotation.</text>
</comment>
<name>A0A0H1IQX5_STRAG</name>
<dbReference type="RefSeq" id="WP_000772298.1">
    <property type="nucleotide sequence ID" value="NZ_AP018935.1"/>
</dbReference>
<dbReference type="Pfam" id="PF12705">
    <property type="entry name" value="PDDEXK_1"/>
    <property type="match status" value="1"/>
</dbReference>
<dbReference type="SMR" id="A0A0H1IQX5"/>
<dbReference type="PANTHER" id="PTHR30591:SF1">
    <property type="entry name" value="RECBCD ENZYME SUBUNIT RECC"/>
    <property type="match status" value="1"/>
</dbReference>
<evidence type="ECO:0000256" key="5">
    <source>
        <dbReference type="ARBA" id="ARBA00022806"/>
    </source>
</evidence>
<keyword evidence="1 10" id="KW-0540">Nuclease</keyword>
<dbReference type="Proteomes" id="UP000256718">
    <property type="component" value="Unassembled WGS sequence"/>
</dbReference>
<dbReference type="Proteomes" id="UP000035174">
    <property type="component" value="Unassembled WGS sequence"/>
</dbReference>
<gene>
    <name evidence="10 14" type="primary">rexB</name>
    <name evidence="14" type="ORF">C4618_06360</name>
    <name evidence="15" type="ORF">NCTC9828_01698</name>
    <name evidence="13" type="ORF">WA45_07965</name>
</gene>
<organism evidence="14 18">
    <name type="scientific">Streptococcus agalactiae</name>
    <dbReference type="NCBI Taxonomy" id="1311"/>
    <lineage>
        <taxon>Bacteria</taxon>
        <taxon>Bacillati</taxon>
        <taxon>Bacillota</taxon>
        <taxon>Bacilli</taxon>
        <taxon>Lactobacillales</taxon>
        <taxon>Streptococcaceae</taxon>
        <taxon>Streptococcus</taxon>
    </lineage>
</organism>
<dbReference type="InterPro" id="IPR011335">
    <property type="entry name" value="Restrct_endonuc-II-like"/>
</dbReference>
<dbReference type="Gene3D" id="3.90.320.10">
    <property type="match status" value="1"/>
</dbReference>
<proteinExistence type="inferred from homology"/>
<evidence type="ECO:0000313" key="15">
    <source>
        <dbReference type="EMBL" id="SUN29408.1"/>
    </source>
</evidence>
<evidence type="ECO:0000256" key="9">
    <source>
        <dbReference type="ARBA" id="ARBA00023204"/>
    </source>
</evidence>
<dbReference type="InterPro" id="IPR027417">
    <property type="entry name" value="P-loop_NTPase"/>
</dbReference>
<feature type="domain" description="PD-(D/E)XK endonuclease-like" evidence="11">
    <location>
        <begin position="746"/>
        <end position="1022"/>
    </location>
</feature>
<evidence type="ECO:0000256" key="7">
    <source>
        <dbReference type="ARBA" id="ARBA00022840"/>
    </source>
</evidence>
<dbReference type="SUPFAM" id="SSF52980">
    <property type="entry name" value="Restriction endonuclease-like"/>
    <property type="match status" value="1"/>
</dbReference>
<evidence type="ECO:0000259" key="11">
    <source>
        <dbReference type="Pfam" id="PF12705"/>
    </source>
</evidence>
<evidence type="ECO:0000313" key="16">
    <source>
        <dbReference type="Proteomes" id="UP000035174"/>
    </source>
</evidence>
<keyword evidence="3 10" id="KW-0227">DNA damage</keyword>
<evidence type="ECO:0000256" key="4">
    <source>
        <dbReference type="ARBA" id="ARBA00022801"/>
    </source>
</evidence>
<comment type="caution">
    <text evidence="14">The sequence shown here is derived from an EMBL/GenBank/DDBJ whole genome shotgun (WGS) entry which is preliminary data.</text>
</comment>
<reference evidence="14 18" key="2">
    <citation type="journal article" date="2018" name="Emerg. Microbes Infect.">
        <title>Phenotypic and molecular analysis of nontypeable Group B streptococci: identification of cps2a and hybrid cps2a/cps5 Group B streptococcal capsule gene clusters.</title>
        <authorList>
            <person name="Alhhazmi A."/>
            <person name="Tyrrell G.J."/>
        </authorList>
    </citation>
    <scope>NUCLEOTIDE SEQUENCE [LARGE SCALE GENOMIC DNA]</scope>
    <source>
        <strain evidence="14 18">PLGBS17</strain>
    </source>
</reference>
<keyword evidence="7 10" id="KW-0067">ATP-binding</keyword>
<evidence type="ECO:0000259" key="12">
    <source>
        <dbReference type="Pfam" id="PF21445"/>
    </source>
</evidence>
<dbReference type="GO" id="GO:0016817">
    <property type="term" value="F:hydrolase activity, acting on acid anhydrides"/>
    <property type="evidence" value="ECO:0007669"/>
    <property type="project" value="InterPro"/>
</dbReference>
<dbReference type="GO" id="GO:0005524">
    <property type="term" value="F:ATP binding"/>
    <property type="evidence" value="ECO:0007669"/>
    <property type="project" value="UniProtKB-UniRule"/>
</dbReference>
<keyword evidence="4 10" id="KW-0378">Hydrolase</keyword>
<keyword evidence="6 10" id="KW-0269">Exonuclease</keyword>
<dbReference type="SUPFAM" id="SSF52540">
    <property type="entry name" value="P-loop containing nucleoside triphosphate hydrolases"/>
    <property type="match status" value="1"/>
</dbReference>
<keyword evidence="5 10" id="KW-0347">Helicase</keyword>
<reference evidence="15 17" key="3">
    <citation type="submission" date="2018-06" db="EMBL/GenBank/DDBJ databases">
        <authorList>
            <consortium name="Pathogen Informatics"/>
            <person name="Doyle S."/>
        </authorList>
    </citation>
    <scope>NUCLEOTIDE SEQUENCE [LARGE SCALE GENOMIC DNA]</scope>
    <source>
        <strain evidence="15 17">NCTC9828</strain>
    </source>
</reference>
<dbReference type="AlphaFoldDB" id="A0A0H1IQX5"/>
<dbReference type="InterPro" id="IPR038726">
    <property type="entry name" value="PDDEXK_AddAB-type"/>
</dbReference>
<accession>A0A0H1IQX5</accession>
<keyword evidence="8 10" id="KW-0238">DNA-binding</keyword>